<organism evidence="2 3">
    <name type="scientific">Sphaerisporangium rhizosphaerae</name>
    <dbReference type="NCBI Taxonomy" id="2269375"/>
    <lineage>
        <taxon>Bacteria</taxon>
        <taxon>Bacillati</taxon>
        <taxon>Actinomycetota</taxon>
        <taxon>Actinomycetes</taxon>
        <taxon>Streptosporangiales</taxon>
        <taxon>Streptosporangiaceae</taxon>
        <taxon>Sphaerisporangium</taxon>
    </lineage>
</organism>
<sequence>MSDTSPGKPRWTRRMWLAARAAAVVLGAVLLVAPSFTDFVAWAASPQGLGQPAWGAWVVALGLTVFPVVLVLRVGDGWRGDHLWRRRPWGAFVAAWVIIIIGAVVQWEAGRPWSEILIRPVTLAIMFVTAGPETVRRSVVNTIRRVLQAPLVIMAWVLDTSRSPYRKKLSGVIVLAGYMSWVAGRFFDAAFADLSAYFTSMSTINDVWSCIYLPPQLSSQMGTPLWLHVAFSVTLLILLLWALGLLVAARVLLCVYVGVVVVWNACQAARLGGVRAYTASIADIDDIWQRIYLPPQLSSQMGTPLWLHVAFSATLLFAVLVVFLQLVWLLLVPSFMEQERYGHPTASGR</sequence>
<feature type="transmembrane region" description="Helical" evidence="1">
    <location>
        <begin position="225"/>
        <end position="253"/>
    </location>
</feature>
<keyword evidence="1" id="KW-0812">Transmembrane</keyword>
<feature type="transmembrane region" description="Helical" evidence="1">
    <location>
        <begin position="53"/>
        <end position="75"/>
    </location>
</feature>
<evidence type="ECO:0000313" key="2">
    <source>
        <dbReference type="EMBL" id="MFC7387162.1"/>
    </source>
</evidence>
<keyword evidence="1" id="KW-1133">Transmembrane helix</keyword>
<name>A0ABW2PDS6_9ACTN</name>
<accession>A0ABW2PDS6</accession>
<keyword evidence="3" id="KW-1185">Reference proteome</keyword>
<dbReference type="InterPro" id="IPR006311">
    <property type="entry name" value="TAT_signal"/>
</dbReference>
<evidence type="ECO:0000313" key="3">
    <source>
        <dbReference type="Proteomes" id="UP001596496"/>
    </source>
</evidence>
<feature type="transmembrane region" description="Helical" evidence="1">
    <location>
        <begin position="169"/>
        <end position="188"/>
    </location>
</feature>
<protein>
    <submittedName>
        <fullName evidence="2">Uncharacterized protein</fullName>
    </submittedName>
</protein>
<feature type="transmembrane region" description="Helical" evidence="1">
    <location>
        <begin position="305"/>
        <end position="331"/>
    </location>
</feature>
<dbReference type="RefSeq" id="WP_380830835.1">
    <property type="nucleotide sequence ID" value="NZ_JBHTCG010000034.1"/>
</dbReference>
<feature type="transmembrane region" description="Helical" evidence="1">
    <location>
        <begin position="87"/>
        <end position="105"/>
    </location>
</feature>
<keyword evidence="1" id="KW-0472">Membrane</keyword>
<dbReference type="EMBL" id="JBHTCG010000034">
    <property type="protein sequence ID" value="MFC7387162.1"/>
    <property type="molecule type" value="Genomic_DNA"/>
</dbReference>
<feature type="transmembrane region" description="Helical" evidence="1">
    <location>
        <begin position="117"/>
        <end position="135"/>
    </location>
</feature>
<comment type="caution">
    <text evidence="2">The sequence shown here is derived from an EMBL/GenBank/DDBJ whole genome shotgun (WGS) entry which is preliminary data.</text>
</comment>
<gene>
    <name evidence="2" type="ORF">ACFQSB_33485</name>
</gene>
<reference evidence="3" key="1">
    <citation type="journal article" date="2019" name="Int. J. Syst. Evol. Microbiol.">
        <title>The Global Catalogue of Microorganisms (GCM) 10K type strain sequencing project: providing services to taxonomists for standard genome sequencing and annotation.</title>
        <authorList>
            <consortium name="The Broad Institute Genomics Platform"/>
            <consortium name="The Broad Institute Genome Sequencing Center for Infectious Disease"/>
            <person name="Wu L."/>
            <person name="Ma J."/>
        </authorList>
    </citation>
    <scope>NUCLEOTIDE SEQUENCE [LARGE SCALE GENOMIC DNA]</scope>
    <source>
        <strain evidence="3">CECT 7649</strain>
    </source>
</reference>
<dbReference type="Proteomes" id="UP001596496">
    <property type="component" value="Unassembled WGS sequence"/>
</dbReference>
<evidence type="ECO:0000256" key="1">
    <source>
        <dbReference type="SAM" id="Phobius"/>
    </source>
</evidence>
<proteinExistence type="predicted"/>
<dbReference type="PROSITE" id="PS51318">
    <property type="entry name" value="TAT"/>
    <property type="match status" value="1"/>
</dbReference>